<protein>
    <recommendedName>
        <fullName evidence="3">Secreted protein</fullName>
    </recommendedName>
</protein>
<evidence type="ECO:0000313" key="2">
    <source>
        <dbReference type="Proteomes" id="UP001454036"/>
    </source>
</evidence>
<dbReference type="Proteomes" id="UP001454036">
    <property type="component" value="Unassembled WGS sequence"/>
</dbReference>
<accession>A0AAV3P1S6</accession>
<reference evidence="1 2" key="1">
    <citation type="submission" date="2024-01" db="EMBL/GenBank/DDBJ databases">
        <title>The complete chloroplast genome sequence of Lithospermum erythrorhizon: insights into the phylogenetic relationship among Boraginaceae species and the maternal lineages of purple gromwells.</title>
        <authorList>
            <person name="Okada T."/>
            <person name="Watanabe K."/>
        </authorList>
    </citation>
    <scope>NUCLEOTIDE SEQUENCE [LARGE SCALE GENOMIC DNA]</scope>
</reference>
<comment type="caution">
    <text evidence="1">The sequence shown here is derived from an EMBL/GenBank/DDBJ whole genome shotgun (WGS) entry which is preliminary data.</text>
</comment>
<name>A0AAV3P1S6_LITER</name>
<gene>
    <name evidence="1" type="ORF">LIER_05408</name>
</gene>
<sequence>MASMASLVNLGSVCPCACGCYDGSFLLVQRASFSRNVQSISRVWVGKRRRYPYVDILSPLIVLLTKHFFIP</sequence>
<proteinExistence type="predicted"/>
<dbReference type="EMBL" id="BAABME010000741">
    <property type="protein sequence ID" value="GAA0145153.1"/>
    <property type="molecule type" value="Genomic_DNA"/>
</dbReference>
<evidence type="ECO:0000313" key="1">
    <source>
        <dbReference type="EMBL" id="GAA0145153.1"/>
    </source>
</evidence>
<dbReference type="AlphaFoldDB" id="A0AAV3P1S6"/>
<organism evidence="1 2">
    <name type="scientific">Lithospermum erythrorhizon</name>
    <name type="common">Purple gromwell</name>
    <name type="synonym">Lithospermum officinale var. erythrorhizon</name>
    <dbReference type="NCBI Taxonomy" id="34254"/>
    <lineage>
        <taxon>Eukaryota</taxon>
        <taxon>Viridiplantae</taxon>
        <taxon>Streptophyta</taxon>
        <taxon>Embryophyta</taxon>
        <taxon>Tracheophyta</taxon>
        <taxon>Spermatophyta</taxon>
        <taxon>Magnoliopsida</taxon>
        <taxon>eudicotyledons</taxon>
        <taxon>Gunneridae</taxon>
        <taxon>Pentapetalae</taxon>
        <taxon>asterids</taxon>
        <taxon>lamiids</taxon>
        <taxon>Boraginales</taxon>
        <taxon>Boraginaceae</taxon>
        <taxon>Boraginoideae</taxon>
        <taxon>Lithospermeae</taxon>
        <taxon>Lithospermum</taxon>
    </lineage>
</organism>
<keyword evidence="2" id="KW-1185">Reference proteome</keyword>
<evidence type="ECO:0008006" key="3">
    <source>
        <dbReference type="Google" id="ProtNLM"/>
    </source>
</evidence>